<dbReference type="Gene3D" id="3.40.50.2300">
    <property type="match status" value="2"/>
</dbReference>
<proteinExistence type="predicted"/>
<protein>
    <submittedName>
        <fullName evidence="6">LacI family transcriptional regulator</fullName>
    </submittedName>
</protein>
<keyword evidence="7" id="KW-1185">Reference proteome</keyword>
<dbReference type="AlphaFoldDB" id="A0A844G388"/>
<organism evidence="6 7">
    <name type="scientific">Victivallis lenta</name>
    <dbReference type="NCBI Taxonomy" id="2606640"/>
    <lineage>
        <taxon>Bacteria</taxon>
        <taxon>Pseudomonadati</taxon>
        <taxon>Lentisphaerota</taxon>
        <taxon>Lentisphaeria</taxon>
        <taxon>Victivallales</taxon>
        <taxon>Victivallaceae</taxon>
        <taxon>Victivallis</taxon>
    </lineage>
</organism>
<dbReference type="Proteomes" id="UP000435649">
    <property type="component" value="Unassembled WGS sequence"/>
</dbReference>
<gene>
    <name evidence="6" type="ORF">FYJ85_12340</name>
</gene>
<dbReference type="Gene3D" id="1.10.260.40">
    <property type="entry name" value="lambda repressor-like DNA-binding domains"/>
    <property type="match status" value="1"/>
</dbReference>
<dbReference type="Pfam" id="PF13377">
    <property type="entry name" value="Peripla_BP_3"/>
    <property type="match status" value="1"/>
</dbReference>
<dbReference type="InterPro" id="IPR028082">
    <property type="entry name" value="Peripla_BP_I"/>
</dbReference>
<dbReference type="PANTHER" id="PTHR30146:SF109">
    <property type="entry name" value="HTH-TYPE TRANSCRIPTIONAL REGULATOR GALS"/>
    <property type="match status" value="1"/>
</dbReference>
<keyword evidence="1" id="KW-0805">Transcription regulation</keyword>
<dbReference type="SMART" id="SM00354">
    <property type="entry name" value="HTH_LACI"/>
    <property type="match status" value="1"/>
</dbReference>
<reference evidence="6 7" key="1">
    <citation type="submission" date="2019-08" db="EMBL/GenBank/DDBJ databases">
        <title>In-depth cultivation of the pig gut microbiome towards novel bacterial diversity and tailored functional studies.</title>
        <authorList>
            <person name="Wylensek D."/>
            <person name="Hitch T.C.A."/>
            <person name="Clavel T."/>
        </authorList>
    </citation>
    <scope>NUCLEOTIDE SEQUENCE [LARGE SCALE GENOMIC DNA]</scope>
    <source>
        <strain evidence="6 7">BBE-744-WT-12</strain>
    </source>
</reference>
<feature type="domain" description="HTH lacI-type" evidence="4">
    <location>
        <begin position="6"/>
        <end position="60"/>
    </location>
</feature>
<dbReference type="InterPro" id="IPR046335">
    <property type="entry name" value="LacI/GalR-like_sensor"/>
</dbReference>
<evidence type="ECO:0000256" key="2">
    <source>
        <dbReference type="ARBA" id="ARBA00023125"/>
    </source>
</evidence>
<evidence type="ECO:0000256" key="1">
    <source>
        <dbReference type="ARBA" id="ARBA00023015"/>
    </source>
</evidence>
<evidence type="ECO:0000256" key="3">
    <source>
        <dbReference type="ARBA" id="ARBA00023163"/>
    </source>
</evidence>
<dbReference type="SUPFAM" id="SSF47413">
    <property type="entry name" value="lambda repressor-like DNA-binding domains"/>
    <property type="match status" value="1"/>
</dbReference>
<sequence length="348" mass="38749">MVLSHATIREVAERANVSISTVSRILNGKSGHRASTVESVRRIASEIDREEAQSAASLQAPESIGIVMAAFSDFLNTSYNSTLISAILEALTVEGFTTQFITRCYSQMNAVFFRNVVRSYRLKGLLIPEFDISYAVSRELASFGIPVVSIGNRNGAEMRCNICVDDFSAGCDAATYLWSLGHRSFGFIGMSQLDIGQRQRLTGFRETIRELGGRPEDIWIREFRHIGDSTTLAALELSRMPERPTALFSTNSLMTQKLISDLHRLGIDTPEDISIISFEENGELEFLNTPVTVIAQPTRQMGKAAVNALVRLLHGYPVEARHRLDYALVIRESTRSCKPHNLNTEEKK</sequence>
<feature type="domain" description="HTH cro/C1-type" evidence="5">
    <location>
        <begin position="7"/>
        <end position="30"/>
    </location>
</feature>
<dbReference type="CDD" id="cd01392">
    <property type="entry name" value="HTH_LacI"/>
    <property type="match status" value="1"/>
</dbReference>
<dbReference type="SUPFAM" id="SSF53822">
    <property type="entry name" value="Periplasmic binding protein-like I"/>
    <property type="match status" value="1"/>
</dbReference>
<comment type="caution">
    <text evidence="6">The sequence shown here is derived from an EMBL/GenBank/DDBJ whole genome shotgun (WGS) entry which is preliminary data.</text>
</comment>
<keyword evidence="3" id="KW-0804">Transcription</keyword>
<dbReference type="GO" id="GO:0003700">
    <property type="term" value="F:DNA-binding transcription factor activity"/>
    <property type="evidence" value="ECO:0007669"/>
    <property type="project" value="TreeGrafter"/>
</dbReference>
<evidence type="ECO:0000259" key="5">
    <source>
        <dbReference type="PROSITE" id="PS50943"/>
    </source>
</evidence>
<dbReference type="EMBL" id="VUNS01000013">
    <property type="protein sequence ID" value="MST97826.1"/>
    <property type="molecule type" value="Genomic_DNA"/>
</dbReference>
<dbReference type="PROSITE" id="PS50932">
    <property type="entry name" value="HTH_LACI_2"/>
    <property type="match status" value="1"/>
</dbReference>
<dbReference type="PROSITE" id="PS00356">
    <property type="entry name" value="HTH_LACI_1"/>
    <property type="match status" value="1"/>
</dbReference>
<evidence type="ECO:0000259" key="4">
    <source>
        <dbReference type="PROSITE" id="PS50932"/>
    </source>
</evidence>
<evidence type="ECO:0000313" key="7">
    <source>
        <dbReference type="Proteomes" id="UP000435649"/>
    </source>
</evidence>
<name>A0A844G388_9BACT</name>
<dbReference type="Pfam" id="PF00356">
    <property type="entry name" value="LacI"/>
    <property type="match status" value="1"/>
</dbReference>
<dbReference type="PROSITE" id="PS50943">
    <property type="entry name" value="HTH_CROC1"/>
    <property type="match status" value="1"/>
</dbReference>
<dbReference type="InterPro" id="IPR010982">
    <property type="entry name" value="Lambda_DNA-bd_dom_sf"/>
</dbReference>
<dbReference type="InterPro" id="IPR001387">
    <property type="entry name" value="Cro/C1-type_HTH"/>
</dbReference>
<dbReference type="RefSeq" id="WP_154418924.1">
    <property type="nucleotide sequence ID" value="NZ_CALXOB010000043.1"/>
</dbReference>
<dbReference type="PRINTS" id="PR00036">
    <property type="entry name" value="HTHLACI"/>
</dbReference>
<keyword evidence="2" id="KW-0238">DNA-binding</keyword>
<dbReference type="InterPro" id="IPR000843">
    <property type="entry name" value="HTH_LacI"/>
</dbReference>
<accession>A0A844G388</accession>
<dbReference type="CDD" id="cd06267">
    <property type="entry name" value="PBP1_LacI_sugar_binding-like"/>
    <property type="match status" value="1"/>
</dbReference>
<evidence type="ECO:0000313" key="6">
    <source>
        <dbReference type="EMBL" id="MST97826.1"/>
    </source>
</evidence>
<dbReference type="GO" id="GO:0000976">
    <property type="term" value="F:transcription cis-regulatory region binding"/>
    <property type="evidence" value="ECO:0007669"/>
    <property type="project" value="TreeGrafter"/>
</dbReference>
<dbReference type="PANTHER" id="PTHR30146">
    <property type="entry name" value="LACI-RELATED TRANSCRIPTIONAL REPRESSOR"/>
    <property type="match status" value="1"/>
</dbReference>